<dbReference type="AlphaFoldDB" id="A0A0V0H445"/>
<evidence type="ECO:0000313" key="1">
    <source>
        <dbReference type="EMBL" id="JAP14512.1"/>
    </source>
</evidence>
<reference evidence="1" key="1">
    <citation type="submission" date="2015-12" db="EMBL/GenBank/DDBJ databases">
        <title>Gene expression during late stages of embryo sac development: a critical building block for successful pollen-pistil interactions.</title>
        <authorList>
            <person name="Liu Y."/>
            <person name="Joly V."/>
            <person name="Sabar M."/>
            <person name="Matton D.P."/>
        </authorList>
    </citation>
    <scope>NUCLEOTIDE SEQUENCE</scope>
</reference>
<protein>
    <submittedName>
        <fullName evidence="1">Putative ovule protein</fullName>
    </submittedName>
</protein>
<sequence length="82" mass="9409">MEMIALQKTISPRDEVRASMLIYTKLFIDVDLDMFVAWELVLLSNCPSYIIKRSPVVSFHNLSWVSDGWVGLISTSLDFELL</sequence>
<name>A0A0V0H445_SOLCH</name>
<organism evidence="1">
    <name type="scientific">Solanum chacoense</name>
    <name type="common">Chaco potato</name>
    <dbReference type="NCBI Taxonomy" id="4108"/>
    <lineage>
        <taxon>Eukaryota</taxon>
        <taxon>Viridiplantae</taxon>
        <taxon>Streptophyta</taxon>
        <taxon>Embryophyta</taxon>
        <taxon>Tracheophyta</taxon>
        <taxon>Spermatophyta</taxon>
        <taxon>Magnoliopsida</taxon>
        <taxon>eudicotyledons</taxon>
        <taxon>Gunneridae</taxon>
        <taxon>Pentapetalae</taxon>
        <taxon>asterids</taxon>
        <taxon>lamiids</taxon>
        <taxon>Solanales</taxon>
        <taxon>Solanaceae</taxon>
        <taxon>Solanoideae</taxon>
        <taxon>Solaneae</taxon>
        <taxon>Solanum</taxon>
    </lineage>
</organism>
<proteinExistence type="predicted"/>
<dbReference type="EMBL" id="GEDG01026464">
    <property type="protein sequence ID" value="JAP14512.1"/>
    <property type="molecule type" value="Transcribed_RNA"/>
</dbReference>
<accession>A0A0V0H445</accession>